<dbReference type="OrthoDB" id="9792858at2"/>
<organism evidence="3 4">
    <name type="scientific">Herbidospora galbida</name>
    <dbReference type="NCBI Taxonomy" id="2575442"/>
    <lineage>
        <taxon>Bacteria</taxon>
        <taxon>Bacillati</taxon>
        <taxon>Actinomycetota</taxon>
        <taxon>Actinomycetes</taxon>
        <taxon>Streptosporangiales</taxon>
        <taxon>Streptosporangiaceae</taxon>
        <taxon>Herbidospora</taxon>
    </lineage>
</organism>
<dbReference type="Proteomes" id="UP000308705">
    <property type="component" value="Unassembled WGS sequence"/>
</dbReference>
<proteinExistence type="predicted"/>
<comment type="caution">
    <text evidence="3">The sequence shown here is derived from an EMBL/GenBank/DDBJ whole genome shotgun (WGS) entry which is preliminary data.</text>
</comment>
<reference evidence="3 4" key="1">
    <citation type="submission" date="2019-04" db="EMBL/GenBank/DDBJ databases">
        <title>Herbidospora sp. NEAU-GS14.nov., a novel actinomycete isolated from soil.</title>
        <authorList>
            <person name="Han L."/>
        </authorList>
    </citation>
    <scope>NUCLEOTIDE SEQUENCE [LARGE SCALE GENOMIC DNA]</scope>
    <source>
        <strain evidence="3 4">NEAU-GS14</strain>
    </source>
</reference>
<dbReference type="GO" id="GO:0010181">
    <property type="term" value="F:FMN binding"/>
    <property type="evidence" value="ECO:0007669"/>
    <property type="project" value="InterPro"/>
</dbReference>
<dbReference type="GO" id="GO:0042602">
    <property type="term" value="F:riboflavin reductase (NADPH) activity"/>
    <property type="evidence" value="ECO:0007669"/>
    <property type="project" value="TreeGrafter"/>
</dbReference>
<accession>A0A4U3M9E5</accession>
<dbReference type="Gene3D" id="2.30.110.10">
    <property type="entry name" value="Electron Transport, Fmn-binding Protein, Chain A"/>
    <property type="match status" value="1"/>
</dbReference>
<dbReference type="InterPro" id="IPR050268">
    <property type="entry name" value="NADH-dep_flavin_reductase"/>
</dbReference>
<dbReference type="EMBL" id="SZQA01000036">
    <property type="protein sequence ID" value="TKK84247.1"/>
    <property type="molecule type" value="Genomic_DNA"/>
</dbReference>
<sequence length="162" mass="17596">MRIPPDVETDTRDLFRSAFRRHAAGVAVVTTAGPVGFTATSLASVSMEPPLVTFGIGLGSSSWPAIRDRDSFVVHILGESQRDLATLFARSGADRFGPETRFDTLDTGEPVLHGVAAWLRCEIRERFVAGDHRLVVGLVTEGETIPGRRPLLYHDGTFGSFT</sequence>
<dbReference type="AlphaFoldDB" id="A0A4U3M9E5"/>
<dbReference type="GO" id="GO:0006208">
    <property type="term" value="P:pyrimidine nucleobase catabolic process"/>
    <property type="evidence" value="ECO:0007669"/>
    <property type="project" value="TreeGrafter"/>
</dbReference>
<evidence type="ECO:0000313" key="4">
    <source>
        <dbReference type="Proteomes" id="UP000308705"/>
    </source>
</evidence>
<dbReference type="PANTHER" id="PTHR30466">
    <property type="entry name" value="FLAVIN REDUCTASE"/>
    <property type="match status" value="1"/>
</dbReference>
<evidence type="ECO:0000259" key="2">
    <source>
        <dbReference type="SMART" id="SM00903"/>
    </source>
</evidence>
<evidence type="ECO:0000313" key="3">
    <source>
        <dbReference type="EMBL" id="TKK84247.1"/>
    </source>
</evidence>
<protein>
    <submittedName>
        <fullName evidence="3">Flavin reductase family protein</fullName>
    </submittedName>
</protein>
<keyword evidence="4" id="KW-1185">Reference proteome</keyword>
<name>A0A4U3M9E5_9ACTN</name>
<dbReference type="RefSeq" id="WP_137250507.1">
    <property type="nucleotide sequence ID" value="NZ_SZQA01000036.1"/>
</dbReference>
<evidence type="ECO:0000256" key="1">
    <source>
        <dbReference type="ARBA" id="ARBA00023002"/>
    </source>
</evidence>
<dbReference type="SMART" id="SM00903">
    <property type="entry name" value="Flavin_Reduct"/>
    <property type="match status" value="1"/>
</dbReference>
<gene>
    <name evidence="3" type="ORF">FDA94_30455</name>
</gene>
<dbReference type="InterPro" id="IPR012349">
    <property type="entry name" value="Split_barrel_FMN-bd"/>
</dbReference>
<dbReference type="SUPFAM" id="SSF50475">
    <property type="entry name" value="FMN-binding split barrel"/>
    <property type="match status" value="1"/>
</dbReference>
<dbReference type="InterPro" id="IPR002563">
    <property type="entry name" value="Flavin_Rdtase-like_dom"/>
</dbReference>
<dbReference type="PANTHER" id="PTHR30466:SF1">
    <property type="entry name" value="FMN REDUCTASE (NADH) RUTF"/>
    <property type="match status" value="1"/>
</dbReference>
<dbReference type="Pfam" id="PF01613">
    <property type="entry name" value="Flavin_Reduct"/>
    <property type="match status" value="1"/>
</dbReference>
<keyword evidence="1" id="KW-0560">Oxidoreductase</keyword>
<feature type="domain" description="Flavin reductase like" evidence="2">
    <location>
        <begin position="19"/>
        <end position="160"/>
    </location>
</feature>